<reference evidence="5 6" key="1">
    <citation type="submission" date="2017-03" db="EMBL/GenBank/DDBJ databases">
        <title>Genome of the blue death feigning beetle - Asbolus verrucosus.</title>
        <authorList>
            <person name="Rider S.D."/>
        </authorList>
    </citation>
    <scope>NUCLEOTIDE SEQUENCE [LARGE SCALE GENOMIC DNA]</scope>
    <source>
        <strain evidence="5">Butters</strain>
        <tissue evidence="5">Head and leg muscle</tissue>
    </source>
</reference>
<comment type="caution">
    <text evidence="5">The sequence shown here is derived from an EMBL/GenBank/DDBJ whole genome shotgun (WGS) entry which is preliminary data.</text>
</comment>
<dbReference type="SUPFAM" id="SSF51197">
    <property type="entry name" value="Clavaminate synthase-like"/>
    <property type="match status" value="1"/>
</dbReference>
<dbReference type="SMART" id="SM00558">
    <property type="entry name" value="JmjC"/>
    <property type="match status" value="1"/>
</dbReference>
<organism evidence="5 6">
    <name type="scientific">Asbolus verrucosus</name>
    <name type="common">Desert ironclad beetle</name>
    <dbReference type="NCBI Taxonomy" id="1661398"/>
    <lineage>
        <taxon>Eukaryota</taxon>
        <taxon>Metazoa</taxon>
        <taxon>Ecdysozoa</taxon>
        <taxon>Arthropoda</taxon>
        <taxon>Hexapoda</taxon>
        <taxon>Insecta</taxon>
        <taxon>Pterygota</taxon>
        <taxon>Neoptera</taxon>
        <taxon>Endopterygota</taxon>
        <taxon>Coleoptera</taxon>
        <taxon>Polyphaga</taxon>
        <taxon>Cucujiformia</taxon>
        <taxon>Tenebrionidae</taxon>
        <taxon>Pimeliinae</taxon>
        <taxon>Asbolus</taxon>
    </lineage>
</organism>
<dbReference type="FunFam" id="2.60.120.650:FF:000018">
    <property type="entry name" value="HSPB1-associated protein 1 homolog"/>
    <property type="match status" value="1"/>
</dbReference>
<dbReference type="STRING" id="1661398.A0A482VQX6"/>
<sequence length="383" mass="45049">MTEMDPHELKYLLLNSKEPILFKNKLDWGLFKWNLEDWERLLGNEELNFRCGKNLFTKEPQWERGTTDAKATFKQFVSFTKTESQEWMYFDYKYLREWFNDIEELKKNINWSFFGFPELSSKDCTIWIGSKGAHTPCHVDTYGCNLVSQVYGRKQWILFPSEENLKPTRIPYEESSIYSKLNFFSPTIEDFEGVGSCRKIILDPGDVLFVPHRWWHYVENLDTAISINVWLPLPEDDEERLKEALVQLFVAQVINNVDEETKKVVLNPNSEEDIGRITFNASLSLINKCKNICRKSNKKMRLSEHANVVTEMLNLSQLSEKYSFARKIPELSKEEFDTFLQNQKNRFHNEEDAVRSCNFEEITDLVNAFTHPDVISLINSKLG</sequence>
<dbReference type="EMBL" id="QDEB01073448">
    <property type="protein sequence ID" value="RZC35173.1"/>
    <property type="molecule type" value="Genomic_DNA"/>
</dbReference>
<dbReference type="AlphaFoldDB" id="A0A482VQX6"/>
<evidence type="ECO:0000256" key="3">
    <source>
        <dbReference type="ARBA" id="ARBA00037342"/>
    </source>
</evidence>
<dbReference type="Proteomes" id="UP000292052">
    <property type="component" value="Unassembled WGS sequence"/>
</dbReference>
<proteinExistence type="predicted"/>
<evidence type="ECO:0000256" key="2">
    <source>
        <dbReference type="ARBA" id="ARBA00022490"/>
    </source>
</evidence>
<comment type="function">
    <text evidence="3">May play a role in cellular stress response.</text>
</comment>
<accession>A0A482VQX6</accession>
<dbReference type="GO" id="GO:0005737">
    <property type="term" value="C:cytoplasm"/>
    <property type="evidence" value="ECO:0007669"/>
    <property type="project" value="UniProtKB-SubCell"/>
</dbReference>
<feature type="domain" description="JmjC" evidence="4">
    <location>
        <begin position="91"/>
        <end position="248"/>
    </location>
</feature>
<evidence type="ECO:0000313" key="6">
    <source>
        <dbReference type="Proteomes" id="UP000292052"/>
    </source>
</evidence>
<gene>
    <name evidence="5" type="ORF">BDFB_006223</name>
</gene>
<evidence type="ECO:0000313" key="5">
    <source>
        <dbReference type="EMBL" id="RZC35173.1"/>
    </source>
</evidence>
<dbReference type="PROSITE" id="PS51184">
    <property type="entry name" value="JMJC"/>
    <property type="match status" value="1"/>
</dbReference>
<evidence type="ECO:0000259" key="4">
    <source>
        <dbReference type="PROSITE" id="PS51184"/>
    </source>
</evidence>
<protein>
    <submittedName>
        <fullName evidence="5">HSPB1-associated protein 1</fullName>
    </submittedName>
</protein>
<dbReference type="InterPro" id="IPR041667">
    <property type="entry name" value="Cupin_8"/>
</dbReference>
<name>A0A482VQX6_ASBVE</name>
<dbReference type="OrthoDB" id="438164at2759"/>
<dbReference type="Pfam" id="PF13621">
    <property type="entry name" value="Cupin_8"/>
    <property type="match status" value="1"/>
</dbReference>
<comment type="subcellular location">
    <subcellularLocation>
        <location evidence="1">Cytoplasm</location>
    </subcellularLocation>
</comment>
<dbReference type="Gene3D" id="2.60.120.650">
    <property type="entry name" value="Cupin"/>
    <property type="match status" value="1"/>
</dbReference>
<dbReference type="PANTHER" id="PTHR12461">
    <property type="entry name" value="HYPOXIA-INDUCIBLE FACTOR 1 ALPHA INHIBITOR-RELATED"/>
    <property type="match status" value="1"/>
</dbReference>
<dbReference type="PANTHER" id="PTHR12461:SF43">
    <property type="entry name" value="HSPB1-ASSOCIATED PROTEIN 1"/>
    <property type="match status" value="1"/>
</dbReference>
<evidence type="ECO:0000256" key="1">
    <source>
        <dbReference type="ARBA" id="ARBA00004496"/>
    </source>
</evidence>
<dbReference type="InterPro" id="IPR003347">
    <property type="entry name" value="JmjC_dom"/>
</dbReference>
<keyword evidence="6" id="KW-1185">Reference proteome</keyword>
<keyword evidence="2" id="KW-0963">Cytoplasm</keyword>